<gene>
    <name evidence="2" type="ORF">I5L79_01575</name>
</gene>
<name>A0ABS0KWK0_9BACT</name>
<organism evidence="2 3">
    <name type="scientific">Hymenobacter guriensis</name>
    <dbReference type="NCBI Taxonomy" id="2793065"/>
    <lineage>
        <taxon>Bacteria</taxon>
        <taxon>Pseudomonadati</taxon>
        <taxon>Bacteroidota</taxon>
        <taxon>Cytophagia</taxon>
        <taxon>Cytophagales</taxon>
        <taxon>Hymenobacteraceae</taxon>
        <taxon>Hymenobacter</taxon>
    </lineage>
</organism>
<proteinExistence type="predicted"/>
<comment type="caution">
    <text evidence="2">The sequence shown here is derived from an EMBL/GenBank/DDBJ whole genome shotgun (WGS) entry which is preliminary data.</text>
</comment>
<feature type="signal peptide" evidence="1">
    <location>
        <begin position="1"/>
        <end position="19"/>
    </location>
</feature>
<protein>
    <submittedName>
        <fullName evidence="2">Uncharacterized protein</fullName>
    </submittedName>
</protein>
<sequence length="290" mass="31345">MKHYILVLLALVLAVVAEAAPPKLQLDLAAFRNLDIGRKGGVLELYATVDGNSLTYQRRAPKAFQASAVLTLEVLKADGQIVYSEVIKLKPPVLKDTTQAIKNPMSFQKRVVLPDGTYTVRGQVRDQYKAGGNRIVDVPLLMQFDQPGLRLSDVAVLAKAPSRSPADTNFNRGGYLLIRTPGGLYGRGADQLFAYAELYNAPTEQTLTTKYRLRLVGGTKDAAAGTGTAKGVSGSPHLILVDMDITKLPAGEYDLIVEVRGAKNKLLASKTTRVLRQPDTYAPAAASIRL</sequence>
<keyword evidence="3" id="KW-1185">Reference proteome</keyword>
<dbReference type="EMBL" id="JADWYK010000001">
    <property type="protein sequence ID" value="MBG8552213.1"/>
    <property type="molecule type" value="Genomic_DNA"/>
</dbReference>
<evidence type="ECO:0000313" key="2">
    <source>
        <dbReference type="EMBL" id="MBG8552213.1"/>
    </source>
</evidence>
<keyword evidence="1" id="KW-0732">Signal</keyword>
<evidence type="ECO:0000313" key="3">
    <source>
        <dbReference type="Proteomes" id="UP000601099"/>
    </source>
</evidence>
<dbReference type="RefSeq" id="WP_196953256.1">
    <property type="nucleotide sequence ID" value="NZ_JADWYK010000001.1"/>
</dbReference>
<reference evidence="2 3" key="1">
    <citation type="submission" date="2020-11" db="EMBL/GenBank/DDBJ databases">
        <title>Hymenobacter sp.</title>
        <authorList>
            <person name="Kim M.K."/>
        </authorList>
    </citation>
    <scope>NUCLEOTIDE SEQUENCE [LARGE SCALE GENOMIC DNA]</scope>
    <source>
        <strain evidence="2 3">BT594</strain>
    </source>
</reference>
<accession>A0ABS0KWK0</accession>
<dbReference type="Proteomes" id="UP000601099">
    <property type="component" value="Unassembled WGS sequence"/>
</dbReference>
<evidence type="ECO:0000256" key="1">
    <source>
        <dbReference type="SAM" id="SignalP"/>
    </source>
</evidence>
<feature type="chain" id="PRO_5046187601" evidence="1">
    <location>
        <begin position="20"/>
        <end position="290"/>
    </location>
</feature>